<reference evidence="2" key="1">
    <citation type="journal article" date="2019" name="Int. J. Syst. Evol. Microbiol.">
        <title>The Global Catalogue of Microorganisms (GCM) 10K type strain sequencing project: providing services to taxonomists for standard genome sequencing and annotation.</title>
        <authorList>
            <consortium name="The Broad Institute Genomics Platform"/>
            <consortium name="The Broad Institute Genome Sequencing Center for Infectious Disease"/>
            <person name="Wu L."/>
            <person name="Ma J."/>
        </authorList>
    </citation>
    <scope>NUCLEOTIDE SEQUENCE [LARGE SCALE GENOMIC DNA]</scope>
    <source>
        <strain evidence="2">JCM 14370</strain>
    </source>
</reference>
<accession>A0ABQ2DJA6</accession>
<keyword evidence="2" id="KW-1185">Reference proteome</keyword>
<organism evidence="1 2">
    <name type="scientific">Deinococcus roseus</name>
    <dbReference type="NCBI Taxonomy" id="392414"/>
    <lineage>
        <taxon>Bacteria</taxon>
        <taxon>Thermotogati</taxon>
        <taxon>Deinococcota</taxon>
        <taxon>Deinococci</taxon>
        <taxon>Deinococcales</taxon>
        <taxon>Deinococcaceae</taxon>
        <taxon>Deinococcus</taxon>
    </lineage>
</organism>
<evidence type="ECO:0000313" key="2">
    <source>
        <dbReference type="Proteomes" id="UP000632222"/>
    </source>
</evidence>
<name>A0ABQ2DJA6_9DEIO</name>
<protein>
    <submittedName>
        <fullName evidence="1">Uncharacterized protein</fullName>
    </submittedName>
</protein>
<evidence type="ECO:0000313" key="1">
    <source>
        <dbReference type="EMBL" id="GGJ59600.1"/>
    </source>
</evidence>
<comment type="caution">
    <text evidence="1">The sequence shown here is derived from an EMBL/GenBank/DDBJ whole genome shotgun (WGS) entry which is preliminary data.</text>
</comment>
<gene>
    <name evidence="1" type="ORF">GCM10008938_52170</name>
</gene>
<dbReference type="EMBL" id="BMOD01000053">
    <property type="protein sequence ID" value="GGJ59600.1"/>
    <property type="molecule type" value="Genomic_DNA"/>
</dbReference>
<sequence length="86" mass="9644">MSINDRSFAIKLANNNTSSLTVMFEPWASTVTLETGDVLEVEFYTPKGTVPLADIEVVEDGWRIEPSFGTNLVVKLNNEILNYITY</sequence>
<dbReference type="Proteomes" id="UP000632222">
    <property type="component" value="Unassembled WGS sequence"/>
</dbReference>
<proteinExistence type="predicted"/>